<evidence type="ECO:0000313" key="4">
    <source>
        <dbReference type="Proteomes" id="UP000279446"/>
    </source>
</evidence>
<dbReference type="Proteomes" id="UP000279446">
    <property type="component" value="Unassembled WGS sequence"/>
</dbReference>
<evidence type="ECO:0000259" key="2">
    <source>
        <dbReference type="PROSITE" id="PS51372"/>
    </source>
</evidence>
<feature type="domain" description="PRD" evidence="2">
    <location>
        <begin position="1"/>
        <end position="94"/>
    </location>
</feature>
<dbReference type="AlphaFoldDB" id="A0A3S1BIK3"/>
<dbReference type="InterPro" id="IPR050661">
    <property type="entry name" value="BglG_antiterminators"/>
</dbReference>
<name>A0A3S1BIK3_9BACL</name>
<dbReference type="InterPro" id="IPR036634">
    <property type="entry name" value="PRD_sf"/>
</dbReference>
<dbReference type="RefSeq" id="WP_127194848.1">
    <property type="nucleotide sequence ID" value="NZ_RZNY01000038.1"/>
</dbReference>
<dbReference type="EMBL" id="RZNY01000038">
    <property type="protein sequence ID" value="RUT40350.1"/>
    <property type="molecule type" value="Genomic_DNA"/>
</dbReference>
<dbReference type="Gene3D" id="1.10.1790.10">
    <property type="entry name" value="PRD domain"/>
    <property type="match status" value="1"/>
</dbReference>
<dbReference type="OrthoDB" id="9813552at2"/>
<keyword evidence="4" id="KW-1185">Reference proteome</keyword>
<accession>A0A3S1BIK3</accession>
<keyword evidence="1" id="KW-0677">Repeat</keyword>
<dbReference type="Pfam" id="PF00874">
    <property type="entry name" value="PRD"/>
    <property type="match status" value="1"/>
</dbReference>
<dbReference type="InterPro" id="IPR011608">
    <property type="entry name" value="PRD"/>
</dbReference>
<sequence>MISYVENSLNQKVNDYLSLKLLDHINYALKRAERGQFVRSPLTWEVKKFYPKHFEFGIYALRAIEEEYDVNFPEDEAVSIALHFVNLKETKNNLKAAVEVMETLRRRTACGTFLVGSCFFNQRPHRGRGSCFDLGVCSRSRR</sequence>
<evidence type="ECO:0000313" key="3">
    <source>
        <dbReference type="EMBL" id="RUT40350.1"/>
    </source>
</evidence>
<comment type="caution">
    <text evidence="3">The sequence shown here is derived from an EMBL/GenBank/DDBJ whole genome shotgun (WGS) entry which is preliminary data.</text>
</comment>
<dbReference type="PANTHER" id="PTHR30185">
    <property type="entry name" value="CRYPTIC BETA-GLUCOSIDE BGL OPERON ANTITERMINATOR"/>
    <property type="match status" value="1"/>
</dbReference>
<dbReference type="GO" id="GO:0006355">
    <property type="term" value="P:regulation of DNA-templated transcription"/>
    <property type="evidence" value="ECO:0007669"/>
    <property type="project" value="InterPro"/>
</dbReference>
<dbReference type="PROSITE" id="PS51372">
    <property type="entry name" value="PRD_2"/>
    <property type="match status" value="1"/>
</dbReference>
<gene>
    <name evidence="3" type="ORF">EJP82_25275</name>
</gene>
<organism evidence="3 4">
    <name type="scientific">Paenibacillus anaericanus</name>
    <dbReference type="NCBI Taxonomy" id="170367"/>
    <lineage>
        <taxon>Bacteria</taxon>
        <taxon>Bacillati</taxon>
        <taxon>Bacillota</taxon>
        <taxon>Bacilli</taxon>
        <taxon>Bacillales</taxon>
        <taxon>Paenibacillaceae</taxon>
        <taxon>Paenibacillus</taxon>
    </lineage>
</organism>
<protein>
    <submittedName>
        <fullName evidence="3">PRD domain-containing protein</fullName>
    </submittedName>
</protein>
<dbReference type="PANTHER" id="PTHR30185:SF15">
    <property type="entry name" value="CRYPTIC BETA-GLUCOSIDE BGL OPERON ANTITERMINATOR"/>
    <property type="match status" value="1"/>
</dbReference>
<proteinExistence type="predicted"/>
<evidence type="ECO:0000256" key="1">
    <source>
        <dbReference type="ARBA" id="ARBA00022737"/>
    </source>
</evidence>
<dbReference type="SUPFAM" id="SSF63520">
    <property type="entry name" value="PTS-regulatory domain, PRD"/>
    <property type="match status" value="1"/>
</dbReference>
<reference evidence="3 4" key="1">
    <citation type="submission" date="2018-12" db="EMBL/GenBank/DDBJ databases">
        <authorList>
            <person name="Sun L."/>
            <person name="Chen Z."/>
        </authorList>
    </citation>
    <scope>NUCLEOTIDE SEQUENCE [LARGE SCALE GENOMIC DNA]</scope>
    <source>
        <strain evidence="3 4">DSM 15890</strain>
    </source>
</reference>